<protein>
    <submittedName>
        <fullName evidence="1">Uncharacterized protein</fullName>
    </submittedName>
</protein>
<comment type="caution">
    <text evidence="1">The sequence shown here is derived from an EMBL/GenBank/DDBJ whole genome shotgun (WGS) entry which is preliminary data.</text>
</comment>
<gene>
    <name evidence="1" type="ORF">OVA965_LOCUS2575</name>
    <name evidence="2" type="ORF">TMI583_LOCUS2575</name>
</gene>
<dbReference type="Proteomes" id="UP000677228">
    <property type="component" value="Unassembled WGS sequence"/>
</dbReference>
<dbReference type="EMBL" id="CAJOBA010000559">
    <property type="protein sequence ID" value="CAF3541277.1"/>
    <property type="molecule type" value="Genomic_DNA"/>
</dbReference>
<dbReference type="AlphaFoldDB" id="A0A8S2CNS8"/>
<proteinExistence type="predicted"/>
<sequence>MKSNVTDEMNFNKKFRLNEIHVVYQYYLQGNSTRQMELNLTLEKHLTNMEINCLIVVLCNGDIYFDHTLRLLRNITHMEQKVIALSVIETSIDGNQTDVRCFGIHKHWGSYDTYIIHPPIIGENFERILNATDIDIGGVLGIIKAYHLHTSNVRTYDSKVRINHNGKSLQAPPIDYLP</sequence>
<reference evidence="1" key="1">
    <citation type="submission" date="2021-02" db="EMBL/GenBank/DDBJ databases">
        <authorList>
            <person name="Nowell W R."/>
        </authorList>
    </citation>
    <scope>NUCLEOTIDE SEQUENCE</scope>
</reference>
<dbReference type="EMBL" id="CAJNOK010000559">
    <property type="protein sequence ID" value="CAF0761486.1"/>
    <property type="molecule type" value="Genomic_DNA"/>
</dbReference>
<name>A0A8S2CNS8_9BILA</name>
<evidence type="ECO:0000313" key="2">
    <source>
        <dbReference type="EMBL" id="CAF3541277.1"/>
    </source>
</evidence>
<organism evidence="1 3">
    <name type="scientific">Didymodactylos carnosus</name>
    <dbReference type="NCBI Taxonomy" id="1234261"/>
    <lineage>
        <taxon>Eukaryota</taxon>
        <taxon>Metazoa</taxon>
        <taxon>Spiralia</taxon>
        <taxon>Gnathifera</taxon>
        <taxon>Rotifera</taxon>
        <taxon>Eurotatoria</taxon>
        <taxon>Bdelloidea</taxon>
        <taxon>Philodinida</taxon>
        <taxon>Philodinidae</taxon>
        <taxon>Didymodactylos</taxon>
    </lineage>
</organism>
<accession>A0A8S2CNS8</accession>
<evidence type="ECO:0000313" key="3">
    <source>
        <dbReference type="Proteomes" id="UP000677228"/>
    </source>
</evidence>
<dbReference type="Proteomes" id="UP000682733">
    <property type="component" value="Unassembled WGS sequence"/>
</dbReference>
<evidence type="ECO:0000313" key="1">
    <source>
        <dbReference type="EMBL" id="CAF0761486.1"/>
    </source>
</evidence>